<keyword evidence="9" id="KW-1185">Reference proteome</keyword>
<dbReference type="PANTHER" id="PTHR48108:SF26">
    <property type="entry name" value="CBS DOMAIN-CONTAINING PROTEIN DDB_G0289609"/>
    <property type="match status" value="1"/>
</dbReference>
<organism evidence="7 10">
    <name type="scientific">Synchytrium endobioticum</name>
    <dbReference type="NCBI Taxonomy" id="286115"/>
    <lineage>
        <taxon>Eukaryota</taxon>
        <taxon>Fungi</taxon>
        <taxon>Fungi incertae sedis</taxon>
        <taxon>Chytridiomycota</taxon>
        <taxon>Chytridiomycota incertae sedis</taxon>
        <taxon>Chytridiomycetes</taxon>
        <taxon>Synchytriales</taxon>
        <taxon>Synchytriaceae</taxon>
        <taxon>Synchytrium</taxon>
    </lineage>
</organism>
<protein>
    <recommendedName>
        <fullName evidence="11">CBS domain-containing protein</fullName>
    </recommendedName>
</protein>
<dbReference type="AlphaFoldDB" id="A0A507CD23"/>
<feature type="domain" description="CBS" evidence="5">
    <location>
        <begin position="261"/>
        <end position="317"/>
    </location>
</feature>
<dbReference type="Pfam" id="PF00571">
    <property type="entry name" value="CBS"/>
    <property type="match status" value="4"/>
</dbReference>
<dbReference type="EMBL" id="QEAM01000538">
    <property type="protein sequence ID" value="TPX38957.1"/>
    <property type="molecule type" value="Genomic_DNA"/>
</dbReference>
<feature type="compositionally biased region" description="Basic and acidic residues" evidence="3">
    <location>
        <begin position="414"/>
        <end position="431"/>
    </location>
</feature>
<feature type="compositionally biased region" description="Low complexity" evidence="3">
    <location>
        <begin position="49"/>
        <end position="63"/>
    </location>
</feature>
<evidence type="ECO:0000313" key="7">
    <source>
        <dbReference type="EMBL" id="TPX38957.1"/>
    </source>
</evidence>
<dbReference type="Proteomes" id="UP000317494">
    <property type="component" value="Unassembled WGS sequence"/>
</dbReference>
<feature type="domain" description="CBS" evidence="5">
    <location>
        <begin position="145"/>
        <end position="217"/>
    </location>
</feature>
<dbReference type="Proteomes" id="UP000320475">
    <property type="component" value="Unassembled WGS sequence"/>
</dbReference>
<reference evidence="9 10" key="1">
    <citation type="journal article" date="2019" name="Sci. Rep.">
        <title>Comparative genomics of chytrid fungi reveal insights into the obligate biotrophic and pathogenic lifestyle of Synchytrium endobioticum.</title>
        <authorList>
            <person name="van de Vossenberg B.T.L.H."/>
            <person name="Warris S."/>
            <person name="Nguyen H.D.T."/>
            <person name="van Gent-Pelzer M.P.E."/>
            <person name="Joly D.L."/>
            <person name="van de Geest H.C."/>
            <person name="Bonants P.J.M."/>
            <person name="Smith D.S."/>
            <person name="Levesque C.A."/>
            <person name="van der Lee T.A.J."/>
        </authorList>
    </citation>
    <scope>NUCLEOTIDE SEQUENCE [LARGE SCALE GENOMIC DNA]</scope>
    <source>
        <strain evidence="7 10">LEV6574</strain>
        <strain evidence="8 9">MB42</strain>
    </source>
</reference>
<dbReference type="SUPFAM" id="SSF54277">
    <property type="entry name" value="CAD &amp; PB1 domains"/>
    <property type="match status" value="1"/>
</dbReference>
<evidence type="ECO:0000256" key="1">
    <source>
        <dbReference type="ARBA" id="ARBA00022737"/>
    </source>
</evidence>
<feature type="region of interest" description="Disordered" evidence="3">
    <location>
        <begin position="25"/>
        <end position="70"/>
    </location>
</feature>
<dbReference type="Pfam" id="PF00564">
    <property type="entry name" value="PB1"/>
    <property type="match status" value="1"/>
</dbReference>
<keyword evidence="1" id="KW-0677">Repeat</keyword>
<dbReference type="InterPro" id="IPR051462">
    <property type="entry name" value="CBS_domain-containing"/>
</dbReference>
<evidence type="ECO:0000313" key="10">
    <source>
        <dbReference type="Proteomes" id="UP000320475"/>
    </source>
</evidence>
<keyword evidence="4" id="KW-0812">Transmembrane</keyword>
<dbReference type="PROSITE" id="PS51371">
    <property type="entry name" value="CBS"/>
    <property type="match status" value="4"/>
</dbReference>
<dbReference type="InterPro" id="IPR000270">
    <property type="entry name" value="PB1_dom"/>
</dbReference>
<feature type="domain" description="PB1" evidence="6">
    <location>
        <begin position="481"/>
        <end position="569"/>
    </location>
</feature>
<keyword evidence="2" id="KW-0129">CBS domain</keyword>
<dbReference type="EMBL" id="QEAN01000114">
    <property type="protein sequence ID" value="TPX47560.1"/>
    <property type="molecule type" value="Genomic_DNA"/>
</dbReference>
<gene>
    <name evidence="7" type="ORF">SeLEV6574_g07490</name>
    <name evidence="8" type="ORF">SeMB42_g03277</name>
</gene>
<dbReference type="PROSITE" id="PS51745">
    <property type="entry name" value="PB1"/>
    <property type="match status" value="1"/>
</dbReference>
<dbReference type="SMART" id="SM00116">
    <property type="entry name" value="CBS"/>
    <property type="match status" value="4"/>
</dbReference>
<dbReference type="PANTHER" id="PTHR48108">
    <property type="entry name" value="CBS DOMAIN-CONTAINING PROTEIN CBSX2, CHLOROPLASTIC"/>
    <property type="match status" value="1"/>
</dbReference>
<evidence type="ECO:0000313" key="9">
    <source>
        <dbReference type="Proteomes" id="UP000317494"/>
    </source>
</evidence>
<evidence type="ECO:0000259" key="6">
    <source>
        <dbReference type="PROSITE" id="PS51745"/>
    </source>
</evidence>
<proteinExistence type="predicted"/>
<keyword evidence="4" id="KW-0472">Membrane</keyword>
<evidence type="ECO:0000256" key="4">
    <source>
        <dbReference type="SAM" id="Phobius"/>
    </source>
</evidence>
<feature type="compositionally biased region" description="Polar residues" evidence="3">
    <location>
        <begin position="38"/>
        <end position="48"/>
    </location>
</feature>
<dbReference type="VEuPathDB" id="FungiDB:SeMB42_g03277"/>
<feature type="domain" description="CBS" evidence="5">
    <location>
        <begin position="78"/>
        <end position="136"/>
    </location>
</feature>
<dbReference type="CDD" id="cd17782">
    <property type="entry name" value="CBS_pair_MUG70_2"/>
    <property type="match status" value="1"/>
</dbReference>
<feature type="domain" description="CBS" evidence="5">
    <location>
        <begin position="326"/>
        <end position="384"/>
    </location>
</feature>
<dbReference type="SUPFAM" id="SSF54631">
    <property type="entry name" value="CBS-domain pair"/>
    <property type="match status" value="2"/>
</dbReference>
<evidence type="ECO:0008006" key="11">
    <source>
        <dbReference type="Google" id="ProtNLM"/>
    </source>
</evidence>
<keyword evidence="4" id="KW-1133">Transmembrane helix</keyword>
<dbReference type="InterPro" id="IPR053793">
    <property type="entry name" value="PB1-like"/>
</dbReference>
<dbReference type="InterPro" id="IPR000644">
    <property type="entry name" value="CBS_dom"/>
</dbReference>
<sequence length="649" mass="70778">MATTYAPLKQRNQRRDDALRKKLDQDIAKRSAGGRTNKAITNTGNAIHNTTGTSTASTSNGISPDTRKRYGRNTVSSLRPNQALTVPYAATVLSASQLMASKRSDAVLALDDHGQLTGILTDKDVAYRAVAEGLDLRTTLIKDVMTKNPTSVTAESGRNEALNIMVERRFRHLPVVNHITDVDDEYDDDATTDPRIEVVGLLDITKCVFERLDDLEKKVLEDQNIVNAMEALNRRGNVGSDRVGAVLQGLGPPDVATVLAGIGHVPEVGPRATIREVARVMKQTHQTAVLVVDNEKLTGIVTTKDVVLRVVAAGLDPATTSVVRVMTHNPDSVAPELSILDALKKLHAGHYLHLPVVENKVPSGLVDVMQLTLSMLNYMMNKDQTTSTEGTGPVWDRFWNSTFTNPQSATVPSESDRHSVTSADNTRDRDLSNSTPPIYAGAGYCASGVALVDDSVSRVDDPTTQTNSIQRIQQISALEDAGKFAWKLRDPSTSRVHRFTASYKSLDDFTRSVRNSLSIPPFNHDGVESALPDKLYFLDEDGDSIQINSDSDLTEAVDIAKRVGWNRVVLYLGEPRLETRVADTAAQLATARAAELAEAASREVESSHDEKKATPVAKELPIPPMVLNVALSASVVLIVLYIYNRYTRD</sequence>
<evidence type="ECO:0000256" key="2">
    <source>
        <dbReference type="PROSITE-ProRule" id="PRU00703"/>
    </source>
</evidence>
<feature type="transmembrane region" description="Helical" evidence="4">
    <location>
        <begin position="625"/>
        <end position="643"/>
    </location>
</feature>
<dbReference type="STRING" id="286115.A0A507CD23"/>
<feature type="region of interest" description="Disordered" evidence="3">
    <location>
        <begin position="406"/>
        <end position="433"/>
    </location>
</feature>
<accession>A0A507CD23</accession>
<evidence type="ECO:0000256" key="3">
    <source>
        <dbReference type="SAM" id="MobiDB-lite"/>
    </source>
</evidence>
<dbReference type="InterPro" id="IPR046342">
    <property type="entry name" value="CBS_dom_sf"/>
</dbReference>
<evidence type="ECO:0000259" key="5">
    <source>
        <dbReference type="PROSITE" id="PS51371"/>
    </source>
</evidence>
<evidence type="ECO:0000313" key="8">
    <source>
        <dbReference type="EMBL" id="TPX47560.1"/>
    </source>
</evidence>
<name>A0A507CD23_9FUNG</name>
<dbReference type="OrthoDB" id="418595at2759"/>
<comment type="caution">
    <text evidence="7">The sequence shown here is derived from an EMBL/GenBank/DDBJ whole genome shotgun (WGS) entry which is preliminary data.</text>
</comment>
<dbReference type="Gene3D" id="3.10.580.10">
    <property type="entry name" value="CBS-domain"/>
    <property type="match status" value="2"/>
</dbReference>